<dbReference type="AlphaFoldDB" id="G0MJV1"/>
<dbReference type="Proteomes" id="UP000008068">
    <property type="component" value="Unassembled WGS sequence"/>
</dbReference>
<gene>
    <name evidence="2" type="primary">Cbn-dos-1</name>
    <name evidence="2" type="ORF">CAEBREN_04039</name>
</gene>
<dbReference type="PANTHER" id="PTHR35015">
    <property type="entry name" value="PROTEIN CBR-OSM-7-RELATED"/>
    <property type="match status" value="1"/>
</dbReference>
<dbReference type="GO" id="GO:0005615">
    <property type="term" value="C:extracellular space"/>
    <property type="evidence" value="ECO:0007669"/>
    <property type="project" value="TreeGrafter"/>
</dbReference>
<feature type="signal peptide" evidence="1">
    <location>
        <begin position="1"/>
        <end position="16"/>
    </location>
</feature>
<dbReference type="OrthoDB" id="5810033at2759"/>
<dbReference type="FunCoup" id="G0MJV1">
    <property type="interactions" value="1002"/>
</dbReference>
<sequence length="218" mass="26420">MRRLVSILFLICITEAAKFDSYEDRRSEPQLRVSNLDVGEYCATYHENYSYYCRGIWTAEKLHQHRRIMEKIGKFCPSYKQACITRERIDPEEVRERKEEHKKELTDDVGDMAFDDLMRKLEKIVPCRPNCDVSVHPHCTRRCKCEYEYDRMQKWCKPSRIEERFKYFCRIWYMSCSFYIDEIDPDMAEQFVNRAFTNFQHPFSICLSESQNYGNYYG</sequence>
<feature type="chain" id="PRO_5003404048" evidence="1">
    <location>
        <begin position="17"/>
        <end position="218"/>
    </location>
</feature>
<evidence type="ECO:0000256" key="1">
    <source>
        <dbReference type="SAM" id="SignalP"/>
    </source>
</evidence>
<dbReference type="PANTHER" id="PTHR35015:SF2">
    <property type="entry name" value="DELTA AND OSM-11 HOMOLOG PROTEIN 1"/>
    <property type="match status" value="1"/>
</dbReference>
<keyword evidence="3" id="KW-1185">Reference proteome</keyword>
<reference evidence="3" key="1">
    <citation type="submission" date="2011-07" db="EMBL/GenBank/DDBJ databases">
        <authorList>
            <consortium name="Caenorhabditis brenneri Sequencing and Analysis Consortium"/>
            <person name="Wilson R.K."/>
        </authorList>
    </citation>
    <scope>NUCLEOTIDE SEQUENCE [LARGE SCALE GENOMIC DNA]</scope>
    <source>
        <strain evidence="3">PB2801</strain>
    </source>
</reference>
<dbReference type="OMA" id="CKCEYEY"/>
<dbReference type="EMBL" id="GL379798">
    <property type="protein sequence ID" value="EGT33494.1"/>
    <property type="molecule type" value="Genomic_DNA"/>
</dbReference>
<proteinExistence type="predicted"/>
<organism evidence="3">
    <name type="scientific">Caenorhabditis brenneri</name>
    <name type="common">Nematode worm</name>
    <dbReference type="NCBI Taxonomy" id="135651"/>
    <lineage>
        <taxon>Eukaryota</taxon>
        <taxon>Metazoa</taxon>
        <taxon>Ecdysozoa</taxon>
        <taxon>Nematoda</taxon>
        <taxon>Chromadorea</taxon>
        <taxon>Rhabditida</taxon>
        <taxon>Rhabditina</taxon>
        <taxon>Rhabditomorpha</taxon>
        <taxon>Rhabditoidea</taxon>
        <taxon>Rhabditidae</taxon>
        <taxon>Peloderinae</taxon>
        <taxon>Caenorhabditis</taxon>
    </lineage>
</organism>
<name>G0MJV1_CAEBE</name>
<dbReference type="GO" id="GO:0005112">
    <property type="term" value="F:Notch binding"/>
    <property type="evidence" value="ECO:0007669"/>
    <property type="project" value="TreeGrafter"/>
</dbReference>
<accession>G0MJV1</accession>
<evidence type="ECO:0000313" key="2">
    <source>
        <dbReference type="EMBL" id="EGT33494.1"/>
    </source>
</evidence>
<dbReference type="InterPro" id="IPR053124">
    <property type="entry name" value="Notch_signaling_modulators"/>
</dbReference>
<dbReference type="GO" id="GO:0045747">
    <property type="term" value="P:positive regulation of Notch signaling pathway"/>
    <property type="evidence" value="ECO:0007669"/>
    <property type="project" value="TreeGrafter"/>
</dbReference>
<dbReference type="HOGENOM" id="CLU_1338672_0_0_1"/>
<dbReference type="eggNOG" id="ENOG502TGQ3">
    <property type="taxonomic scope" value="Eukaryota"/>
</dbReference>
<dbReference type="InParanoid" id="G0MJV1"/>
<dbReference type="STRING" id="135651.G0MJV1"/>
<keyword evidence="1" id="KW-0732">Signal</keyword>
<evidence type="ECO:0000313" key="3">
    <source>
        <dbReference type="Proteomes" id="UP000008068"/>
    </source>
</evidence>
<protein>
    <submittedName>
        <fullName evidence="2">CBN-DOS-1 protein</fullName>
    </submittedName>
</protein>